<feature type="region of interest" description="Disordered" evidence="8">
    <location>
        <begin position="1"/>
        <end position="20"/>
    </location>
</feature>
<dbReference type="PIRSF" id="PIRSF002419">
    <property type="entry name" value="Tetraspanin"/>
    <property type="match status" value="1"/>
</dbReference>
<dbReference type="InterPro" id="IPR008952">
    <property type="entry name" value="Tetraspanin_EC2_sf"/>
</dbReference>
<dbReference type="PANTHER" id="PTHR19282:SF544">
    <property type="entry name" value="TETRASPANIN"/>
    <property type="match status" value="1"/>
</dbReference>
<dbReference type="GO" id="GO:0005886">
    <property type="term" value="C:plasma membrane"/>
    <property type="evidence" value="ECO:0007669"/>
    <property type="project" value="TreeGrafter"/>
</dbReference>
<comment type="caution">
    <text evidence="9">The sequence shown here is derived from an EMBL/GenBank/DDBJ whole genome shotgun (WGS) entry which is preliminary data.</text>
</comment>
<dbReference type="AlphaFoldDB" id="A0AAN8NQN2"/>
<evidence type="ECO:0000313" key="9">
    <source>
        <dbReference type="EMBL" id="KAK6625397.1"/>
    </source>
</evidence>
<dbReference type="Pfam" id="PF00335">
    <property type="entry name" value="Tetraspanin"/>
    <property type="match status" value="1"/>
</dbReference>
<evidence type="ECO:0000256" key="7">
    <source>
        <dbReference type="RuleBase" id="RU361218"/>
    </source>
</evidence>
<evidence type="ECO:0000256" key="4">
    <source>
        <dbReference type="ARBA" id="ARBA00022989"/>
    </source>
</evidence>
<dbReference type="PRINTS" id="PR00259">
    <property type="entry name" value="TMFOUR"/>
</dbReference>
<dbReference type="EMBL" id="JAWJWE010000037">
    <property type="protein sequence ID" value="KAK6625397.1"/>
    <property type="molecule type" value="Genomic_DNA"/>
</dbReference>
<name>A0AAN8NQN2_POLSC</name>
<evidence type="ECO:0000313" key="10">
    <source>
        <dbReference type="Proteomes" id="UP001372834"/>
    </source>
</evidence>
<protein>
    <recommendedName>
        <fullName evidence="7">Tetraspanin</fullName>
    </recommendedName>
</protein>
<gene>
    <name evidence="9" type="ORF">RUM43_005694</name>
</gene>
<keyword evidence="6" id="KW-1015">Disulfide bond</keyword>
<organism evidence="9 10">
    <name type="scientific">Polyplax serrata</name>
    <name type="common">Common mouse louse</name>
    <dbReference type="NCBI Taxonomy" id="468196"/>
    <lineage>
        <taxon>Eukaryota</taxon>
        <taxon>Metazoa</taxon>
        <taxon>Ecdysozoa</taxon>
        <taxon>Arthropoda</taxon>
        <taxon>Hexapoda</taxon>
        <taxon>Insecta</taxon>
        <taxon>Pterygota</taxon>
        <taxon>Neoptera</taxon>
        <taxon>Paraneoptera</taxon>
        <taxon>Psocodea</taxon>
        <taxon>Troctomorpha</taxon>
        <taxon>Phthiraptera</taxon>
        <taxon>Anoplura</taxon>
        <taxon>Polyplacidae</taxon>
        <taxon>Polyplax</taxon>
    </lineage>
</organism>
<feature type="transmembrane region" description="Helical" evidence="7">
    <location>
        <begin position="76"/>
        <end position="99"/>
    </location>
</feature>
<dbReference type="Gene3D" id="1.10.1450.10">
    <property type="entry name" value="Tetraspanin"/>
    <property type="match status" value="1"/>
</dbReference>
<dbReference type="InterPro" id="IPR000301">
    <property type="entry name" value="Tetraspanin_animals"/>
</dbReference>
<dbReference type="Proteomes" id="UP001372834">
    <property type="component" value="Unassembled WGS sequence"/>
</dbReference>
<evidence type="ECO:0000256" key="1">
    <source>
        <dbReference type="ARBA" id="ARBA00004141"/>
    </source>
</evidence>
<dbReference type="SUPFAM" id="SSF48652">
    <property type="entry name" value="Tetraspanin"/>
    <property type="match status" value="1"/>
</dbReference>
<dbReference type="CDD" id="cd03127">
    <property type="entry name" value="tetraspanin_LEL"/>
    <property type="match status" value="1"/>
</dbReference>
<keyword evidence="3 7" id="KW-0812">Transmembrane</keyword>
<proteinExistence type="inferred from homology"/>
<feature type="disulfide bond" evidence="6">
    <location>
        <begin position="172"/>
        <end position="192"/>
    </location>
</feature>
<accession>A0AAN8NQN2</accession>
<evidence type="ECO:0000256" key="8">
    <source>
        <dbReference type="SAM" id="MobiDB-lite"/>
    </source>
</evidence>
<dbReference type="InterPro" id="IPR018499">
    <property type="entry name" value="Tetraspanin/Peripherin"/>
</dbReference>
<evidence type="ECO:0000256" key="2">
    <source>
        <dbReference type="ARBA" id="ARBA00006840"/>
    </source>
</evidence>
<dbReference type="PANTHER" id="PTHR19282">
    <property type="entry name" value="TETRASPANIN"/>
    <property type="match status" value="1"/>
</dbReference>
<feature type="transmembrane region" description="Helical" evidence="7">
    <location>
        <begin position="234"/>
        <end position="255"/>
    </location>
</feature>
<keyword evidence="5 7" id="KW-0472">Membrane</keyword>
<evidence type="ECO:0000256" key="3">
    <source>
        <dbReference type="ARBA" id="ARBA00022692"/>
    </source>
</evidence>
<keyword evidence="4 7" id="KW-1133">Transmembrane helix</keyword>
<comment type="similarity">
    <text evidence="2 7">Belongs to the tetraspanin (TM4SF) family.</text>
</comment>
<evidence type="ECO:0000256" key="6">
    <source>
        <dbReference type="PIRSR" id="PIRSR002419-1"/>
    </source>
</evidence>
<sequence>MVFRVGGSTTENGLKETSKWPAKMEKSNQSKVVSLKDVNCLENLVVAYNTVFLMSSIFLVYIASTAHELFSDINRLLSPSLLLPVVGVFVILLAGVGYVGIAKQSSTLISIYTQLLLFIFALEVAAGLGILSYRSEICAMISNKMKKSINAYPTDPFLANTVDYVQLELRCCGVTSYDDWRNVLDDKKFTECSESDVNIILPDSCCRKMSNSTVQINRRGCINVLNLLLHKSSLLLSLAVLTISTIQILGAYFSFTLASNLRKLKIQSCTPFYNPTVQQQRRNK</sequence>
<evidence type="ECO:0000256" key="5">
    <source>
        <dbReference type="ARBA" id="ARBA00023136"/>
    </source>
</evidence>
<comment type="subcellular location">
    <subcellularLocation>
        <location evidence="1 7">Membrane</location>
        <topology evidence="1 7">Multi-pass membrane protein</topology>
    </subcellularLocation>
</comment>
<feature type="transmembrane region" description="Helical" evidence="7">
    <location>
        <begin position="111"/>
        <end position="133"/>
    </location>
</feature>
<reference evidence="9 10" key="1">
    <citation type="submission" date="2023-10" db="EMBL/GenBank/DDBJ databases">
        <title>Genomes of two closely related lineages of the louse Polyplax serrata with different host specificities.</title>
        <authorList>
            <person name="Martinu J."/>
            <person name="Tarabai H."/>
            <person name="Stefka J."/>
            <person name="Hypsa V."/>
        </authorList>
    </citation>
    <scope>NUCLEOTIDE SEQUENCE [LARGE SCALE GENOMIC DNA]</scope>
    <source>
        <strain evidence="9">HR10_N</strain>
    </source>
</reference>
<feature type="transmembrane region" description="Helical" evidence="7">
    <location>
        <begin position="45"/>
        <end position="64"/>
    </location>
</feature>